<dbReference type="GO" id="GO:0016491">
    <property type="term" value="F:oxidoreductase activity"/>
    <property type="evidence" value="ECO:0007669"/>
    <property type="project" value="UniProtKB-KW"/>
</dbReference>
<organism evidence="4 5">
    <name type="scientific">Exophiala viscosa</name>
    <dbReference type="NCBI Taxonomy" id="2486360"/>
    <lineage>
        <taxon>Eukaryota</taxon>
        <taxon>Fungi</taxon>
        <taxon>Dikarya</taxon>
        <taxon>Ascomycota</taxon>
        <taxon>Pezizomycotina</taxon>
        <taxon>Eurotiomycetes</taxon>
        <taxon>Chaetothyriomycetidae</taxon>
        <taxon>Chaetothyriales</taxon>
        <taxon>Herpotrichiellaceae</taxon>
        <taxon>Exophiala</taxon>
    </lineage>
</organism>
<reference evidence="4" key="1">
    <citation type="journal article" date="2022" name="bioRxiv">
        <title>Deciphering the potential niche of two novel black yeast fungi from a biological soil crust based on their genomes, phenotypes, and melanin regulation.</title>
        <authorList>
            <consortium name="DOE Joint Genome Institute"/>
            <person name="Carr E.C."/>
            <person name="Barton Q."/>
            <person name="Grambo S."/>
            <person name="Sullivan M."/>
            <person name="Renfro C.M."/>
            <person name="Kuo A."/>
            <person name="Pangilinan J."/>
            <person name="Lipzen A."/>
            <person name="Keymanesh K."/>
            <person name="Savage E."/>
            <person name="Barry K."/>
            <person name="Grigoriev I.V."/>
            <person name="Riekhof W.R."/>
            <person name="Harris S.S."/>
        </authorList>
    </citation>
    <scope>NUCLEOTIDE SEQUENCE</scope>
    <source>
        <strain evidence="4">JF 03-4F</strain>
    </source>
</reference>
<dbReference type="PANTHER" id="PTHR24321">
    <property type="entry name" value="DEHYDROGENASES, SHORT CHAIN"/>
    <property type="match status" value="1"/>
</dbReference>
<evidence type="ECO:0000313" key="5">
    <source>
        <dbReference type="Proteomes" id="UP001203852"/>
    </source>
</evidence>
<comment type="caution">
    <text evidence="4">The sequence shown here is derived from an EMBL/GenBank/DDBJ whole genome shotgun (WGS) entry which is preliminary data.</text>
</comment>
<evidence type="ECO:0000313" key="4">
    <source>
        <dbReference type="EMBL" id="KAI1608331.1"/>
    </source>
</evidence>
<dbReference type="SUPFAM" id="SSF51735">
    <property type="entry name" value="NAD(P)-binding Rossmann-fold domains"/>
    <property type="match status" value="1"/>
</dbReference>
<protein>
    <submittedName>
        <fullName evidence="4">Uncharacterized protein</fullName>
    </submittedName>
</protein>
<proteinExistence type="inferred from homology"/>
<dbReference type="PRINTS" id="PR00081">
    <property type="entry name" value="GDHRDH"/>
</dbReference>
<dbReference type="Proteomes" id="UP001203852">
    <property type="component" value="Unassembled WGS sequence"/>
</dbReference>
<comment type="similarity">
    <text evidence="1">Belongs to the short-chain dehydrogenases/reductases (SDR) family.</text>
</comment>
<sequence length="269" mass="28362">MAPQIMDGVALITGAGSGIGAATAHAFVDEGVTRIILADINLDGVQAVAKELEQGNSSVRALALKIDTSSESDVQRMVDEGVKAFGAIHYCVNAAGVTSVPRGRSHELDVETWDRVHNINLRGVWLCARAQIRQMLTQEPDRKIRGGQPAQRGGIVNISSIMGFVAHPTLGSYSATKAGVLGVTRTDAVAYARDGIRVNAVCPGFTMTPLVAGSIARGADYNDSIESVPIGRWGSPDEIAQVIVFLASERASLVTAEEVIVDGGHVHRL</sequence>
<evidence type="ECO:0000256" key="1">
    <source>
        <dbReference type="ARBA" id="ARBA00006484"/>
    </source>
</evidence>
<dbReference type="PRINTS" id="PR00080">
    <property type="entry name" value="SDRFAMILY"/>
</dbReference>
<dbReference type="InterPro" id="IPR036291">
    <property type="entry name" value="NAD(P)-bd_dom_sf"/>
</dbReference>
<dbReference type="Gene3D" id="3.40.50.720">
    <property type="entry name" value="NAD(P)-binding Rossmann-like Domain"/>
    <property type="match status" value="1"/>
</dbReference>
<keyword evidence="2" id="KW-0521">NADP</keyword>
<gene>
    <name evidence="4" type="ORF">EDD36DRAFT_423234</name>
</gene>
<dbReference type="Pfam" id="PF13561">
    <property type="entry name" value="adh_short_C2"/>
    <property type="match status" value="1"/>
</dbReference>
<dbReference type="AlphaFoldDB" id="A0AAN6I8S0"/>
<keyword evidence="3" id="KW-0560">Oxidoreductase</keyword>
<dbReference type="InterPro" id="IPR002347">
    <property type="entry name" value="SDR_fam"/>
</dbReference>
<accession>A0AAN6I8S0</accession>
<dbReference type="PANTHER" id="PTHR24321:SF12">
    <property type="entry name" value="SHORT-CHAIN DEHYDROGENASE_REDUCTASE FAMILY, PUTATIVE (AFU_ORTHOLOGUE AFUA_5G14340)-RELATED"/>
    <property type="match status" value="1"/>
</dbReference>
<evidence type="ECO:0000256" key="3">
    <source>
        <dbReference type="ARBA" id="ARBA00023002"/>
    </source>
</evidence>
<evidence type="ECO:0000256" key="2">
    <source>
        <dbReference type="ARBA" id="ARBA00022857"/>
    </source>
</evidence>
<dbReference type="CDD" id="cd05233">
    <property type="entry name" value="SDR_c"/>
    <property type="match status" value="1"/>
</dbReference>
<dbReference type="EMBL" id="MU404363">
    <property type="protein sequence ID" value="KAI1608331.1"/>
    <property type="molecule type" value="Genomic_DNA"/>
</dbReference>
<keyword evidence="5" id="KW-1185">Reference proteome</keyword>
<dbReference type="FunFam" id="3.40.50.720:FF:000084">
    <property type="entry name" value="Short-chain dehydrogenase reductase"/>
    <property type="match status" value="1"/>
</dbReference>
<name>A0AAN6I8S0_9EURO</name>